<keyword evidence="1" id="KW-1133">Transmembrane helix</keyword>
<comment type="caution">
    <text evidence="3">The sequence shown here is derived from an EMBL/GenBank/DDBJ whole genome shotgun (WGS) entry which is preliminary data.</text>
</comment>
<keyword evidence="1" id="KW-0472">Membrane</keyword>
<dbReference type="EMBL" id="JBANMG010000009">
    <property type="protein sequence ID" value="KAK6949505.1"/>
    <property type="molecule type" value="Genomic_DNA"/>
</dbReference>
<evidence type="ECO:0000259" key="2">
    <source>
        <dbReference type="Pfam" id="PF06985"/>
    </source>
</evidence>
<dbReference type="Proteomes" id="UP001369815">
    <property type="component" value="Unassembled WGS sequence"/>
</dbReference>
<dbReference type="PANTHER" id="PTHR10622">
    <property type="entry name" value="HET DOMAIN-CONTAINING PROTEIN"/>
    <property type="match status" value="1"/>
</dbReference>
<dbReference type="InterPro" id="IPR010730">
    <property type="entry name" value="HET"/>
</dbReference>
<feature type="domain" description="Heterokaryon incompatibility" evidence="2">
    <location>
        <begin position="24"/>
        <end position="119"/>
    </location>
</feature>
<evidence type="ECO:0000313" key="3">
    <source>
        <dbReference type="EMBL" id="KAK6949505.1"/>
    </source>
</evidence>
<dbReference type="Pfam" id="PF06985">
    <property type="entry name" value="HET"/>
    <property type="match status" value="1"/>
</dbReference>
<evidence type="ECO:0000313" key="4">
    <source>
        <dbReference type="Proteomes" id="UP001369815"/>
    </source>
</evidence>
<evidence type="ECO:0000256" key="1">
    <source>
        <dbReference type="SAM" id="Phobius"/>
    </source>
</evidence>
<reference evidence="3 4" key="1">
    <citation type="journal article" date="2024" name="Front Chem Biol">
        <title>Unveiling the potential of Daldinia eschscholtzii MFLUCC 19-0629 through bioactivity and bioinformatics studies for enhanced sustainable agriculture production.</title>
        <authorList>
            <person name="Brooks S."/>
            <person name="Weaver J.A."/>
            <person name="Klomchit A."/>
            <person name="Alharthi S.A."/>
            <person name="Onlamun T."/>
            <person name="Nurani R."/>
            <person name="Vong T.K."/>
            <person name="Alberti F."/>
            <person name="Greco C."/>
        </authorList>
    </citation>
    <scope>NUCLEOTIDE SEQUENCE [LARGE SCALE GENOMIC DNA]</scope>
    <source>
        <strain evidence="3">MFLUCC 19-0629</strain>
    </source>
</reference>
<feature type="transmembrane region" description="Helical" evidence="1">
    <location>
        <begin position="335"/>
        <end position="357"/>
    </location>
</feature>
<protein>
    <recommendedName>
        <fullName evidence="2">Heterokaryon incompatibility domain-containing protein</fullName>
    </recommendedName>
</protein>
<keyword evidence="4" id="KW-1185">Reference proteome</keyword>
<accession>A0AAX6MA27</accession>
<organism evidence="3 4">
    <name type="scientific">Daldinia eschscholtzii</name>
    <dbReference type="NCBI Taxonomy" id="292717"/>
    <lineage>
        <taxon>Eukaryota</taxon>
        <taxon>Fungi</taxon>
        <taxon>Dikarya</taxon>
        <taxon>Ascomycota</taxon>
        <taxon>Pezizomycotina</taxon>
        <taxon>Sordariomycetes</taxon>
        <taxon>Xylariomycetidae</taxon>
        <taxon>Xylariales</taxon>
        <taxon>Hypoxylaceae</taxon>
        <taxon>Daldinia</taxon>
    </lineage>
</organism>
<sequence length="435" mass="50008">MRLLNTHSFELRSDDQAAFLQDGYAVLSHRWVGKEVTFDQLYKYLPAIKAAEKPLSSPQVDKIRGACITARNQGIKWMWIDSCCIDKSSTVEETESINSMFKWYRDATVCITYLCDVDKSFSPEPTNPQPFRSINRDGPSEWFFRGWTLQELLAPRRQLFYDTHWNYLGTKDDLAYSLEQITGIEMAYLTSKRHFGEACIATKMSWMAKRTTTRVEDIAYSMLGIFNVNMNPQYGEGIKAFRRLQQILLSTSTDESILAWRMPTLNAGAKYNFNLTDWKPDEWGLLAPFPEWFKDSGRVTVAGHPSTSTESRFSMVPSGIRAPVVLTSEMSSGEIITIVTIAITTCFVGLPGALIWAKKRRQKRMRSNWIFPLNCWERDEFGKMVQVKIYIRPLLPSKTQFKRVLCTEFGEGTEFLKNKERTMGTISQPEFGYIS</sequence>
<dbReference type="AlphaFoldDB" id="A0AAX6MA27"/>
<keyword evidence="1" id="KW-0812">Transmembrane</keyword>
<dbReference type="PANTHER" id="PTHR10622:SF10">
    <property type="entry name" value="HET DOMAIN-CONTAINING PROTEIN"/>
    <property type="match status" value="1"/>
</dbReference>
<name>A0AAX6MA27_9PEZI</name>
<proteinExistence type="predicted"/>
<gene>
    <name evidence="3" type="ORF">Daesc_009587</name>
</gene>